<name>A0A0F7WYH1_CHLPN</name>
<protein>
    <recommendedName>
        <fullName evidence="3">DUF1389 domain-containing protein</fullName>
    </recommendedName>
</protein>
<dbReference type="EMBL" id="LN847046">
    <property type="protein sequence ID" value="CRI42468.1"/>
    <property type="molecule type" value="Genomic_DNA"/>
</dbReference>
<accession>A0A0F7WYH1</accession>
<evidence type="ECO:0000313" key="2">
    <source>
        <dbReference type="EMBL" id="CRI42468.1"/>
    </source>
</evidence>
<organism evidence="2">
    <name type="scientific">Chlamydia pneumoniae</name>
    <name type="common">Chlamydophila pneumoniae</name>
    <dbReference type="NCBI Taxonomy" id="83558"/>
    <lineage>
        <taxon>Bacteria</taxon>
        <taxon>Pseudomonadati</taxon>
        <taxon>Chlamydiota</taxon>
        <taxon>Chlamydiia</taxon>
        <taxon>Chlamydiales</taxon>
        <taxon>Chlamydiaceae</taxon>
        <taxon>Chlamydia/Chlamydophila group</taxon>
        <taxon>Chlamydia</taxon>
    </lineage>
</organism>
<sequence length="403" mass="46921">MVNIQPVYRNTQVNYSQATQFSVCQPALSLIIVSVVAAVLAIVALVCSQSLLSIELGTALVLVSLILFASAMFMIYKMRQEPKELLIPKTIMELIQEHYPSIVVDFIRDQEVSIYEIHHLISILNKTSVFDKAPVYLQEKLLQFGIEKFKDVHPSKLPNFEEILLQHCPLHWLGRLVYPMVSDVTPGTYGYYWCGPLGLYENAPSLFERRSLLLLKKISFGEFALLEDGLKKNTWSSSELVQIRQNLFTRYYADKEEVDEAELNADYEQFDSLLHLIFSHKLSWKQVQLFQYMNESGWDWLCDFDSQGEGFQLSRLVGLLHSSWALYEAKEQFYLPEVSLLTWEELIEMQLLSKPAKHGVAKDLCNVFEKHFQRFRQYLGSLDLNQRFENTFLNYPKYHLDRE</sequence>
<dbReference type="Pfam" id="PF07146">
    <property type="entry name" value="DUF1389"/>
    <property type="match status" value="1"/>
</dbReference>
<feature type="transmembrane region" description="Helical" evidence="1">
    <location>
        <begin position="58"/>
        <end position="76"/>
    </location>
</feature>
<dbReference type="AlphaFoldDB" id="A0A0F7WYH1"/>
<keyword evidence="1" id="KW-1133">Transmembrane helix</keyword>
<evidence type="ECO:0000256" key="1">
    <source>
        <dbReference type="SAM" id="Phobius"/>
    </source>
</evidence>
<gene>
    <name evidence="2" type="ORF">BN1224_DC9_BP_00060</name>
</gene>
<reference evidence="2" key="1">
    <citation type="submission" date="2015-05" db="EMBL/GenBank/DDBJ databases">
        <authorList>
            <person name="Rattei Thomas"/>
        </authorList>
    </citation>
    <scope>NUCLEOTIDE SEQUENCE</scope>
    <source>
        <strain evidence="2">DC9</strain>
    </source>
</reference>
<evidence type="ECO:0008006" key="3">
    <source>
        <dbReference type="Google" id="ProtNLM"/>
    </source>
</evidence>
<feature type="transmembrane region" description="Helical" evidence="1">
    <location>
        <begin position="27"/>
        <end position="52"/>
    </location>
</feature>
<dbReference type="InterPro" id="IPR010792">
    <property type="entry name" value="DUF1389"/>
</dbReference>
<keyword evidence="1" id="KW-0472">Membrane</keyword>
<proteinExistence type="predicted"/>
<keyword evidence="1" id="KW-0812">Transmembrane</keyword>